<dbReference type="AlphaFoldDB" id="A0A2I1KT57"/>
<reference evidence="1 2" key="1">
    <citation type="submission" date="2017-12" db="EMBL/GenBank/DDBJ databases">
        <title>Phylogenetic diversity of female urinary microbiome.</title>
        <authorList>
            <person name="Thomas-White K."/>
            <person name="Wolfe A.J."/>
        </authorList>
    </citation>
    <scope>NUCLEOTIDE SEQUENCE [LARGE SCALE GENOMIC DNA]</scope>
    <source>
        <strain evidence="1 2">UMB0319</strain>
    </source>
</reference>
<accession>A0A2I1KT57</accession>
<dbReference type="InterPro" id="IPR019675">
    <property type="entry name" value="DUF2550"/>
</dbReference>
<dbReference type="GeneID" id="81708338"/>
<dbReference type="EMBL" id="PKHA01000004">
    <property type="protein sequence ID" value="PKY98805.1"/>
    <property type="molecule type" value="Genomic_DNA"/>
</dbReference>
<organism evidence="1 2">
    <name type="scientific">Actinomyces urogenitalis</name>
    <dbReference type="NCBI Taxonomy" id="103621"/>
    <lineage>
        <taxon>Bacteria</taxon>
        <taxon>Bacillati</taxon>
        <taxon>Actinomycetota</taxon>
        <taxon>Actinomycetes</taxon>
        <taxon>Actinomycetales</taxon>
        <taxon>Actinomycetaceae</taxon>
        <taxon>Actinomyces</taxon>
    </lineage>
</organism>
<dbReference type="RefSeq" id="WP_101638088.1">
    <property type="nucleotide sequence ID" value="NZ_JAHAIH010000003.1"/>
</dbReference>
<dbReference type="Pfam" id="PF10739">
    <property type="entry name" value="DUF2550"/>
    <property type="match status" value="1"/>
</dbReference>
<sequence length="134" mass="14992">MTATGWCVLAVLAAALVLVALILLRVRLLASQVGSFECALRRPQDRRWMSGVACFGDEAVEWYRLISLSWRPKFRMPRQDMVLTDARRRGTAGRVVDVACQVGQARYDLGMLEDSHSALVAWLESAAPTQPRLF</sequence>
<evidence type="ECO:0000313" key="2">
    <source>
        <dbReference type="Proteomes" id="UP000234778"/>
    </source>
</evidence>
<evidence type="ECO:0000313" key="1">
    <source>
        <dbReference type="EMBL" id="PKY98805.1"/>
    </source>
</evidence>
<name>A0A2I1KT57_9ACTO</name>
<comment type="caution">
    <text evidence="1">The sequence shown here is derived from an EMBL/GenBank/DDBJ whole genome shotgun (WGS) entry which is preliminary data.</text>
</comment>
<gene>
    <name evidence="1" type="ORF">CYJ26_05245</name>
</gene>
<dbReference type="Proteomes" id="UP000234778">
    <property type="component" value="Unassembled WGS sequence"/>
</dbReference>
<proteinExistence type="predicted"/>
<protein>
    <submittedName>
        <fullName evidence="1">DUF2550 domain-containing protein</fullName>
    </submittedName>
</protein>